<dbReference type="AlphaFoldDB" id="A0A7K9NS01"/>
<evidence type="ECO:0000256" key="1">
    <source>
        <dbReference type="ARBA" id="ARBA00022679"/>
    </source>
</evidence>
<keyword evidence="8" id="KW-0862">Zinc</keyword>
<dbReference type="Proteomes" id="UP000526889">
    <property type="component" value="Unassembled WGS sequence"/>
</dbReference>
<organism evidence="10 11">
    <name type="scientific">Edolisoma coerulescens</name>
    <dbReference type="NCBI Taxonomy" id="2585810"/>
    <lineage>
        <taxon>Eukaryota</taxon>
        <taxon>Metazoa</taxon>
        <taxon>Chordata</taxon>
        <taxon>Craniata</taxon>
        <taxon>Vertebrata</taxon>
        <taxon>Euteleostomi</taxon>
        <taxon>Archelosauria</taxon>
        <taxon>Archosauria</taxon>
        <taxon>Dinosauria</taxon>
        <taxon>Saurischia</taxon>
        <taxon>Theropoda</taxon>
        <taxon>Coelurosauria</taxon>
        <taxon>Aves</taxon>
        <taxon>Neognathae</taxon>
        <taxon>Neoaves</taxon>
        <taxon>Telluraves</taxon>
        <taxon>Australaves</taxon>
        <taxon>Passeriformes</taxon>
        <taxon>Corvoidea</taxon>
        <taxon>Campephagidae</taxon>
        <taxon>Edolisoma</taxon>
    </lineage>
</organism>
<name>A0A7K9NS01_9CORV</name>
<dbReference type="GO" id="GO:0035613">
    <property type="term" value="F:RNA stem-loop binding"/>
    <property type="evidence" value="ECO:0007669"/>
    <property type="project" value="TreeGrafter"/>
</dbReference>
<dbReference type="GO" id="GO:0016787">
    <property type="term" value="F:hydrolase activity"/>
    <property type="evidence" value="ECO:0007669"/>
    <property type="project" value="UniProtKB-KW"/>
</dbReference>
<evidence type="ECO:0000256" key="3">
    <source>
        <dbReference type="ARBA" id="ARBA00022722"/>
    </source>
</evidence>
<keyword evidence="8" id="KW-0863">Zinc-finger</keyword>
<dbReference type="InterPro" id="IPR017856">
    <property type="entry name" value="Integrase-like_N"/>
</dbReference>
<evidence type="ECO:0000256" key="4">
    <source>
        <dbReference type="ARBA" id="ARBA00022723"/>
    </source>
</evidence>
<dbReference type="GO" id="GO:0003964">
    <property type="term" value="F:RNA-directed DNA polymerase activity"/>
    <property type="evidence" value="ECO:0007669"/>
    <property type="project" value="UniProtKB-KW"/>
</dbReference>
<dbReference type="SUPFAM" id="SSF46919">
    <property type="entry name" value="N-terminal Zn binding domain of HIV integrase"/>
    <property type="match status" value="1"/>
</dbReference>
<evidence type="ECO:0000256" key="2">
    <source>
        <dbReference type="ARBA" id="ARBA00022695"/>
    </source>
</evidence>
<dbReference type="EMBL" id="VWZW01006124">
    <property type="protein sequence ID" value="NXH89355.1"/>
    <property type="molecule type" value="Genomic_DNA"/>
</dbReference>
<feature type="non-terminal residue" evidence="10">
    <location>
        <position position="1"/>
    </location>
</feature>
<proteinExistence type="predicted"/>
<evidence type="ECO:0000256" key="5">
    <source>
        <dbReference type="ARBA" id="ARBA00022759"/>
    </source>
</evidence>
<evidence type="ECO:0000259" key="9">
    <source>
        <dbReference type="PROSITE" id="PS50876"/>
    </source>
</evidence>
<feature type="non-terminal residue" evidence="10">
    <location>
        <position position="78"/>
    </location>
</feature>
<protein>
    <submittedName>
        <fullName evidence="10">POK19 protein</fullName>
    </submittedName>
</protein>
<keyword evidence="2" id="KW-0548">Nucleotidyltransferase</keyword>
<evidence type="ECO:0000256" key="7">
    <source>
        <dbReference type="ARBA" id="ARBA00022918"/>
    </source>
</evidence>
<dbReference type="Gene3D" id="1.10.10.200">
    <property type="match status" value="1"/>
</dbReference>
<dbReference type="PANTHER" id="PTHR41694:SF3">
    <property type="entry name" value="RNA-DIRECTED DNA POLYMERASE-RELATED"/>
    <property type="match status" value="1"/>
</dbReference>
<dbReference type="Pfam" id="PF02022">
    <property type="entry name" value="Integrase_Zn"/>
    <property type="match status" value="1"/>
</dbReference>
<accession>A0A7K9NS01</accession>
<keyword evidence="5" id="KW-0255">Endonuclease</keyword>
<dbReference type="GO" id="GO:0008270">
    <property type="term" value="F:zinc ion binding"/>
    <property type="evidence" value="ECO:0007669"/>
    <property type="project" value="UniProtKB-KW"/>
</dbReference>
<evidence type="ECO:0000313" key="11">
    <source>
        <dbReference type="Proteomes" id="UP000526889"/>
    </source>
</evidence>
<feature type="domain" description="Integrase-type" evidence="9">
    <location>
        <begin position="10"/>
        <end position="51"/>
    </location>
</feature>
<sequence>MSVWHVNLPGTFHQAKLSHEKFQQNVPALVWMFHLTCDQARAIVVTCPNCQRYQLSSLGSGVNPRGLNACEVWQTDVT</sequence>
<keyword evidence="1" id="KW-0808">Transferase</keyword>
<dbReference type="InterPro" id="IPR003308">
    <property type="entry name" value="Integrase_Zn-bd_dom_N"/>
</dbReference>
<comment type="caution">
    <text evidence="10">The sequence shown here is derived from an EMBL/GenBank/DDBJ whole genome shotgun (WGS) entry which is preliminary data.</text>
</comment>
<gene>
    <name evidence="10" type="primary">Ervk19_4</name>
    <name evidence="10" type="ORF">EDOCOE_R15961</name>
</gene>
<keyword evidence="6" id="KW-0378">Hydrolase</keyword>
<keyword evidence="4" id="KW-0479">Metal-binding</keyword>
<keyword evidence="7" id="KW-0695">RNA-directed DNA polymerase</keyword>
<dbReference type="GO" id="GO:0004519">
    <property type="term" value="F:endonuclease activity"/>
    <property type="evidence" value="ECO:0007669"/>
    <property type="project" value="UniProtKB-KW"/>
</dbReference>
<dbReference type="PANTHER" id="PTHR41694">
    <property type="entry name" value="ENDOGENOUS RETROVIRUS GROUP K MEMBER POL PROTEIN"/>
    <property type="match status" value="1"/>
</dbReference>
<evidence type="ECO:0000256" key="6">
    <source>
        <dbReference type="ARBA" id="ARBA00022801"/>
    </source>
</evidence>
<evidence type="ECO:0000256" key="8">
    <source>
        <dbReference type="PROSITE-ProRule" id="PRU00450"/>
    </source>
</evidence>
<dbReference type="PROSITE" id="PS50876">
    <property type="entry name" value="ZF_INTEGRASE"/>
    <property type="match status" value="1"/>
</dbReference>
<evidence type="ECO:0000313" key="10">
    <source>
        <dbReference type="EMBL" id="NXH89355.1"/>
    </source>
</evidence>
<reference evidence="10 11" key="1">
    <citation type="submission" date="2019-09" db="EMBL/GenBank/DDBJ databases">
        <title>Bird 10,000 Genomes (B10K) Project - Family phase.</title>
        <authorList>
            <person name="Zhang G."/>
        </authorList>
    </citation>
    <scope>NUCLEOTIDE SEQUENCE [LARGE SCALE GENOMIC DNA]</scope>
    <source>
        <strain evidence="10">B10K-DU-001-25</strain>
        <tissue evidence="10">Muscle</tissue>
    </source>
</reference>
<keyword evidence="11" id="KW-1185">Reference proteome</keyword>
<keyword evidence="3" id="KW-0540">Nuclease</keyword>